<accession>A0A6B9XUS6</accession>
<proteinExistence type="predicted"/>
<name>A0A6B9XUS6_PICSI</name>
<dbReference type="EMBL" id="MK697699">
    <property type="protein sequence ID" value="QHR89746.1"/>
    <property type="molecule type" value="Genomic_DNA"/>
</dbReference>
<gene>
    <name evidence="1" type="primary">orf03791</name>
    <name evidence="1" type="ORF">Q903MT_gene3768</name>
</gene>
<sequence length="40" mass="4610">MSALLTLKLMQKLPELMEQSVDLRSLPARPEWIRSPSDTK</sequence>
<protein>
    <submittedName>
        <fullName evidence="1">Uncharacterized protein</fullName>
    </submittedName>
</protein>
<reference evidence="1" key="1">
    <citation type="submission" date="2019-03" db="EMBL/GenBank/DDBJ databases">
        <title>Largest Complete Mitochondrial Genome of a Gymnosperm, Sitka Spruce (Picea sitchensis), Indicates Complex Physical Structure.</title>
        <authorList>
            <person name="Jackman S.D."/>
            <person name="Coombe L."/>
            <person name="Warren R."/>
            <person name="Kirk H."/>
            <person name="Trinh E."/>
            <person name="McLeod T."/>
            <person name="Pleasance S."/>
            <person name="Pandoh P."/>
            <person name="Zhao Y."/>
            <person name="Coope R."/>
            <person name="Bousquet J."/>
            <person name="Bohlmann J.C."/>
            <person name="Jones S.J.M."/>
            <person name="Birol I."/>
        </authorList>
    </citation>
    <scope>NUCLEOTIDE SEQUENCE</scope>
    <source>
        <strain evidence="1">Q903</strain>
    </source>
</reference>
<organism evidence="1">
    <name type="scientific">Picea sitchensis</name>
    <name type="common">Sitka spruce</name>
    <name type="synonym">Pinus sitchensis</name>
    <dbReference type="NCBI Taxonomy" id="3332"/>
    <lineage>
        <taxon>Eukaryota</taxon>
        <taxon>Viridiplantae</taxon>
        <taxon>Streptophyta</taxon>
        <taxon>Embryophyta</taxon>
        <taxon>Tracheophyta</taxon>
        <taxon>Spermatophyta</taxon>
        <taxon>Pinopsida</taxon>
        <taxon>Pinidae</taxon>
        <taxon>Conifers I</taxon>
        <taxon>Pinales</taxon>
        <taxon>Pinaceae</taxon>
        <taxon>Picea</taxon>
    </lineage>
</organism>
<geneLocation type="mitochondrion" evidence="1"/>
<dbReference type="AlphaFoldDB" id="A0A6B9XUS6"/>
<evidence type="ECO:0000313" key="1">
    <source>
        <dbReference type="EMBL" id="QHR89746.1"/>
    </source>
</evidence>
<keyword evidence="1" id="KW-0496">Mitochondrion</keyword>